<dbReference type="AlphaFoldDB" id="A0A0P9HDM9"/>
<protein>
    <submittedName>
        <fullName evidence="1">Glycosidase</fullName>
    </submittedName>
</protein>
<keyword evidence="1" id="KW-0326">Glycosidase</keyword>
<accession>A0A0P9HDM9</accession>
<gene>
    <name evidence="1" type="ORF">SE17_13835</name>
</gene>
<dbReference type="Proteomes" id="UP000050509">
    <property type="component" value="Unassembled WGS sequence"/>
</dbReference>
<reference evidence="1 2" key="1">
    <citation type="submission" date="2015-09" db="EMBL/GenBank/DDBJ databases">
        <title>Draft genome sequence of Kouleothrix aurantiaca JCM 19913.</title>
        <authorList>
            <person name="Hemp J."/>
        </authorList>
    </citation>
    <scope>NUCLEOTIDE SEQUENCE [LARGE SCALE GENOMIC DNA]</scope>
    <source>
        <strain evidence="1 2">COM-B</strain>
    </source>
</reference>
<dbReference type="InterPro" id="IPR023296">
    <property type="entry name" value="Glyco_hydro_beta-prop_sf"/>
</dbReference>
<feature type="non-terminal residue" evidence="1">
    <location>
        <position position="66"/>
    </location>
</feature>
<dbReference type="Gene3D" id="2.115.10.20">
    <property type="entry name" value="Glycosyl hydrolase domain, family 43"/>
    <property type="match status" value="1"/>
</dbReference>
<evidence type="ECO:0000313" key="2">
    <source>
        <dbReference type="Proteomes" id="UP000050509"/>
    </source>
</evidence>
<sequence length="66" mass="7095">MAEAAPFQMRRLGVIMRGDAHNPDEALGVLNPAAARAPDGRLYLFPRIVAAGNYSRIGIAEVIFDA</sequence>
<keyword evidence="1" id="KW-0378">Hydrolase</keyword>
<keyword evidence="2" id="KW-1185">Reference proteome</keyword>
<comment type="caution">
    <text evidence="1">The sequence shown here is derived from an EMBL/GenBank/DDBJ whole genome shotgun (WGS) entry which is preliminary data.</text>
</comment>
<organism evidence="1 2">
    <name type="scientific">Kouleothrix aurantiaca</name>
    <dbReference type="NCBI Taxonomy" id="186479"/>
    <lineage>
        <taxon>Bacteria</taxon>
        <taxon>Bacillati</taxon>
        <taxon>Chloroflexota</taxon>
        <taxon>Chloroflexia</taxon>
        <taxon>Chloroflexales</taxon>
        <taxon>Roseiflexineae</taxon>
        <taxon>Roseiflexaceae</taxon>
        <taxon>Kouleothrix</taxon>
    </lineage>
</organism>
<evidence type="ECO:0000313" key="1">
    <source>
        <dbReference type="EMBL" id="KPV52712.1"/>
    </source>
</evidence>
<dbReference type="GO" id="GO:0016798">
    <property type="term" value="F:hydrolase activity, acting on glycosyl bonds"/>
    <property type="evidence" value="ECO:0007669"/>
    <property type="project" value="UniProtKB-KW"/>
</dbReference>
<proteinExistence type="predicted"/>
<name>A0A0P9HDM9_9CHLR</name>
<dbReference type="EMBL" id="LJCR01000454">
    <property type="protein sequence ID" value="KPV52712.1"/>
    <property type="molecule type" value="Genomic_DNA"/>
</dbReference>